<evidence type="ECO:0000256" key="1">
    <source>
        <dbReference type="ARBA" id="ARBA00004328"/>
    </source>
</evidence>
<dbReference type="Pfam" id="PF05065">
    <property type="entry name" value="Phage_capsid"/>
    <property type="match status" value="1"/>
</dbReference>
<gene>
    <name evidence="3" type="ORF">VSS37_05825</name>
</gene>
<dbReference type="Gene3D" id="3.30.2400.10">
    <property type="entry name" value="Major capsid protein gp5"/>
    <property type="match status" value="1"/>
</dbReference>
<dbReference type="InterPro" id="IPR054612">
    <property type="entry name" value="Phage_capsid-like_C"/>
</dbReference>
<reference evidence="4" key="1">
    <citation type="submission" date="2023-07" db="EMBL/GenBank/DDBJ databases">
        <title>The carbon used by Thiothrix.</title>
        <authorList>
            <person name="Chen L."/>
        </authorList>
    </citation>
    <scope>NUCLEOTIDE SEQUENCE [LARGE SCALE GENOMIC DNA]</scope>
</reference>
<dbReference type="RefSeq" id="WP_324693823.1">
    <property type="nucleotide sequence ID" value="NZ_JAYMYJ010000045.1"/>
</dbReference>
<dbReference type="NCBIfam" id="TIGR01554">
    <property type="entry name" value="major_cap_HK97"/>
    <property type="match status" value="1"/>
</dbReference>
<evidence type="ECO:0000313" key="4">
    <source>
        <dbReference type="Proteomes" id="UP001308005"/>
    </source>
</evidence>
<keyword evidence="4" id="KW-1185">Reference proteome</keyword>
<sequence length="412" mass="43607">MPTIQQLREKRTAAAAEARALLDSVEGKDWGADHDEKYQAILADIDKTDKQITREEQALALEASSRQVIEQRAGRNGATLQAAADETNVESVLFAAWLKGGIDGVSAARAILPVSIRAAMSTGTGSEGGYTVPAQFGGLLIERLKAFGGIRNLATVIQTDHGIAIPWPTVDVTSQEGEIVGENASVSTQDIAFGTVSAGTYKYSSKSIAVPFELLQDSGIDIEAYITGLLADRIGRVTNKHFVVGTGTGQPTGIVTAAGLGVTAATATAITVDDLIDLQHSVDPAYRVGAGVGFGFNDSTLKVLRKLKGSDGRPIFAPGWETSQYDTILGNRYTILQEMDSIATAAKTVLFGQFSNYVVRDVTSDIMLFRMTDSKYTEKGQVGFLSFSRHGGVCLDAGAAGAANSIKYLKMA</sequence>
<evidence type="ECO:0000313" key="3">
    <source>
        <dbReference type="EMBL" id="MEB4590490.1"/>
    </source>
</evidence>
<dbReference type="EMBL" id="JAYMYJ010000045">
    <property type="protein sequence ID" value="MEB4590490.1"/>
    <property type="molecule type" value="Genomic_DNA"/>
</dbReference>
<comment type="subcellular location">
    <subcellularLocation>
        <location evidence="1">Virion</location>
    </subcellularLocation>
</comment>
<accession>A0ABU6CUH4</accession>
<comment type="caution">
    <text evidence="3">The sequence shown here is derived from an EMBL/GenBank/DDBJ whole genome shotgun (WGS) entry which is preliminary data.</text>
</comment>
<proteinExistence type="predicted"/>
<name>A0ABU6CUH4_9GAMM</name>
<dbReference type="Proteomes" id="UP001308005">
    <property type="component" value="Unassembled WGS sequence"/>
</dbReference>
<dbReference type="SUPFAM" id="SSF56563">
    <property type="entry name" value="Major capsid protein gp5"/>
    <property type="match status" value="1"/>
</dbReference>
<dbReference type="InterPro" id="IPR024455">
    <property type="entry name" value="Phage_capsid"/>
</dbReference>
<evidence type="ECO:0000259" key="2">
    <source>
        <dbReference type="Pfam" id="PF05065"/>
    </source>
</evidence>
<feature type="domain" description="Phage capsid-like C-terminal" evidence="2">
    <location>
        <begin position="128"/>
        <end position="399"/>
    </location>
</feature>
<organism evidence="3 4">
    <name type="scientific">Candidatus Thiothrix phosphatis</name>
    <dbReference type="NCBI Taxonomy" id="3112415"/>
    <lineage>
        <taxon>Bacteria</taxon>
        <taxon>Pseudomonadati</taxon>
        <taxon>Pseudomonadota</taxon>
        <taxon>Gammaproteobacteria</taxon>
        <taxon>Thiotrichales</taxon>
        <taxon>Thiotrichaceae</taxon>
        <taxon>Thiothrix</taxon>
    </lineage>
</organism>
<protein>
    <submittedName>
        <fullName evidence="3">Phage major capsid protein</fullName>
    </submittedName>
</protein>